<dbReference type="Pfam" id="PF03637">
    <property type="entry name" value="Mob1_phocein"/>
    <property type="match status" value="1"/>
</dbReference>
<dbReference type="OrthoDB" id="8170117at2759"/>
<protein>
    <submittedName>
        <fullName evidence="2">Uncharacterized protein</fullName>
    </submittedName>
</protein>
<evidence type="ECO:0000313" key="3">
    <source>
        <dbReference type="Proteomes" id="UP000654075"/>
    </source>
</evidence>
<dbReference type="PANTHER" id="PTHR22599">
    <property type="entry name" value="MPS ONE BINDER KINASE ACTIVATOR-LIKE MOB"/>
    <property type="match status" value="1"/>
</dbReference>
<name>A0A813FVP8_POLGL</name>
<accession>A0A813FVP8</accession>
<evidence type="ECO:0000256" key="1">
    <source>
        <dbReference type="SAM" id="MobiDB-lite"/>
    </source>
</evidence>
<dbReference type="Proteomes" id="UP000654075">
    <property type="component" value="Unassembled WGS sequence"/>
</dbReference>
<dbReference type="EMBL" id="CAJNNV010026364">
    <property type="protein sequence ID" value="CAE8617998.1"/>
    <property type="molecule type" value="Genomic_DNA"/>
</dbReference>
<keyword evidence="3" id="KW-1185">Reference proteome</keyword>
<comment type="caution">
    <text evidence="2">The sequence shown here is derived from an EMBL/GenBank/DDBJ whole genome shotgun (WGS) entry which is preliminary data.</text>
</comment>
<feature type="non-terminal residue" evidence="2">
    <location>
        <position position="227"/>
    </location>
</feature>
<dbReference type="Gene3D" id="1.20.140.30">
    <property type="entry name" value="MOB kinase activator"/>
    <property type="match status" value="1"/>
</dbReference>
<dbReference type="InterPro" id="IPR036703">
    <property type="entry name" value="MOB_kinase_act_sf"/>
</dbReference>
<evidence type="ECO:0000313" key="2">
    <source>
        <dbReference type="EMBL" id="CAE8617998.1"/>
    </source>
</evidence>
<proteinExistence type="predicted"/>
<dbReference type="SUPFAM" id="SSF101152">
    <property type="entry name" value="Mob1/phocein"/>
    <property type="match status" value="1"/>
</dbReference>
<dbReference type="AlphaFoldDB" id="A0A813FVP8"/>
<dbReference type="OMA" id="VDNEQMF"/>
<feature type="non-terminal residue" evidence="2">
    <location>
        <position position="1"/>
    </location>
</feature>
<feature type="compositionally biased region" description="Low complexity" evidence="1">
    <location>
        <begin position="1"/>
        <end position="15"/>
    </location>
</feature>
<feature type="region of interest" description="Disordered" evidence="1">
    <location>
        <begin position="1"/>
        <end position="36"/>
    </location>
</feature>
<dbReference type="InterPro" id="IPR005301">
    <property type="entry name" value="MOB_kinase_act_fam"/>
</dbReference>
<sequence length="227" mass="25280">AGTAGGSPASSATSPWPREGGAREERKAGTLLPPRKLPADSRYATLLLQRQKTLGSMDLAAQVRLPSGASEEEWLALNTVDLFNELNLLAGAVQDLCTDQSCPVMSAGVFTFAWADGDTVKTPQQLSAPKYMEALLVWVEKQLADETFLPVLPGQPFLPNFKKGIRTIYKRLFRIYAHIFHSHFKVLADCDADAHFLMQVLDLPRPVNHSFKHFLYFVKEFELMEDS</sequence>
<dbReference type="SMART" id="SM01388">
    <property type="entry name" value="Mob1_phocein"/>
    <property type="match status" value="1"/>
</dbReference>
<organism evidence="2 3">
    <name type="scientific">Polarella glacialis</name>
    <name type="common">Dinoflagellate</name>
    <dbReference type="NCBI Taxonomy" id="89957"/>
    <lineage>
        <taxon>Eukaryota</taxon>
        <taxon>Sar</taxon>
        <taxon>Alveolata</taxon>
        <taxon>Dinophyceae</taxon>
        <taxon>Suessiales</taxon>
        <taxon>Suessiaceae</taxon>
        <taxon>Polarella</taxon>
    </lineage>
</organism>
<reference evidence="2" key="1">
    <citation type="submission" date="2021-02" db="EMBL/GenBank/DDBJ databases">
        <authorList>
            <person name="Dougan E. K."/>
            <person name="Rhodes N."/>
            <person name="Thang M."/>
            <person name="Chan C."/>
        </authorList>
    </citation>
    <scope>NUCLEOTIDE SEQUENCE</scope>
</reference>
<gene>
    <name evidence="2" type="ORF">PGLA1383_LOCUS35653</name>
</gene>